<dbReference type="AlphaFoldDB" id="A0A426WVI6"/>
<name>A0A426WVI6_ENSVE</name>
<dbReference type="EMBL" id="AMZH03044821">
    <property type="protein sequence ID" value="RRT31191.1"/>
    <property type="molecule type" value="Genomic_DNA"/>
</dbReference>
<feature type="chain" id="PRO_5019174381" description="Secreted protein" evidence="1">
    <location>
        <begin position="16"/>
        <end position="69"/>
    </location>
</feature>
<evidence type="ECO:0000256" key="1">
    <source>
        <dbReference type="SAM" id="SignalP"/>
    </source>
</evidence>
<reference evidence="2 3" key="1">
    <citation type="journal article" date="2014" name="Agronomy (Basel)">
        <title>A Draft Genome Sequence for Ensete ventricosum, the Drought-Tolerant Tree Against Hunger.</title>
        <authorList>
            <person name="Harrison J."/>
            <person name="Moore K.A."/>
            <person name="Paszkiewicz K."/>
            <person name="Jones T."/>
            <person name="Grant M."/>
            <person name="Ambacheew D."/>
            <person name="Muzemil S."/>
            <person name="Studholme D.J."/>
        </authorList>
    </citation>
    <scope>NUCLEOTIDE SEQUENCE [LARGE SCALE GENOMIC DNA]</scope>
</reference>
<evidence type="ECO:0000313" key="3">
    <source>
        <dbReference type="Proteomes" id="UP000287651"/>
    </source>
</evidence>
<sequence>MPSVWVAALAAGTAALGSTSWSGGATLCGRYPCWRLLLLAVAPTSGRPYRQQPWQWGSLLWPCNGQPPP</sequence>
<organism evidence="2 3">
    <name type="scientific">Ensete ventricosum</name>
    <name type="common">Abyssinian banana</name>
    <name type="synonym">Musa ensete</name>
    <dbReference type="NCBI Taxonomy" id="4639"/>
    <lineage>
        <taxon>Eukaryota</taxon>
        <taxon>Viridiplantae</taxon>
        <taxon>Streptophyta</taxon>
        <taxon>Embryophyta</taxon>
        <taxon>Tracheophyta</taxon>
        <taxon>Spermatophyta</taxon>
        <taxon>Magnoliopsida</taxon>
        <taxon>Liliopsida</taxon>
        <taxon>Zingiberales</taxon>
        <taxon>Musaceae</taxon>
        <taxon>Ensete</taxon>
    </lineage>
</organism>
<gene>
    <name evidence="2" type="ORF">B296_00055739</name>
</gene>
<proteinExistence type="predicted"/>
<evidence type="ECO:0000313" key="2">
    <source>
        <dbReference type="EMBL" id="RRT31191.1"/>
    </source>
</evidence>
<dbReference type="Proteomes" id="UP000287651">
    <property type="component" value="Unassembled WGS sequence"/>
</dbReference>
<protein>
    <recommendedName>
        <fullName evidence="4">Secreted protein</fullName>
    </recommendedName>
</protein>
<feature type="non-terminal residue" evidence="2">
    <location>
        <position position="69"/>
    </location>
</feature>
<evidence type="ECO:0008006" key="4">
    <source>
        <dbReference type="Google" id="ProtNLM"/>
    </source>
</evidence>
<keyword evidence="1" id="KW-0732">Signal</keyword>
<accession>A0A426WVI6</accession>
<comment type="caution">
    <text evidence="2">The sequence shown here is derived from an EMBL/GenBank/DDBJ whole genome shotgun (WGS) entry which is preliminary data.</text>
</comment>
<feature type="signal peptide" evidence="1">
    <location>
        <begin position="1"/>
        <end position="15"/>
    </location>
</feature>